<dbReference type="Gene3D" id="1.25.40.10">
    <property type="entry name" value="Tetratricopeptide repeat domain"/>
    <property type="match status" value="1"/>
</dbReference>
<organism evidence="1 2">
    <name type="scientific">Apophysomyces ossiformis</name>
    <dbReference type="NCBI Taxonomy" id="679940"/>
    <lineage>
        <taxon>Eukaryota</taxon>
        <taxon>Fungi</taxon>
        <taxon>Fungi incertae sedis</taxon>
        <taxon>Mucoromycota</taxon>
        <taxon>Mucoromycotina</taxon>
        <taxon>Mucoromycetes</taxon>
        <taxon>Mucorales</taxon>
        <taxon>Mucorineae</taxon>
        <taxon>Mucoraceae</taxon>
        <taxon>Apophysomyces</taxon>
    </lineage>
</organism>
<dbReference type="Proteomes" id="UP000605846">
    <property type="component" value="Unassembled WGS sequence"/>
</dbReference>
<evidence type="ECO:0000313" key="1">
    <source>
        <dbReference type="EMBL" id="KAF7724483.1"/>
    </source>
</evidence>
<sequence>MNDGTSLAHLNILPEEISGVHSDGRLAEKQGIVLRKDAKVYAFPKGTLSVVNEKLQGNNYYMNYGRTWGSTQLPQPETTEYNFFACQALENEVVAKQELGTEVLLIPRKHLFFQPKAFEATEELKTAVVYALRSTNDADKFRELEKVFKLFGYYYPHWILIGGKFTYKIRFTYFDSPKGVIGRAFREKVEWAVYGGDPSLLYRDNPDIEGWLESTKCKQVHIAAVDIDPVYDLFEHNVRSEIRRIYKAAYDERVPATPDNNIPKALISLPRKNVKVGATKGVFFDGSQSDEDAVELISENYIGKWMKVLAREGRPHISCMVRRARLSASTYTHGFLPGDSMDEPEKESGFMQAAIAHYIDSNRTKLRSKIQEFTYFVMYVTYQKLVLDPKYVKTTDNLKQAITKALSVKTDKEKYWQLQKVFQRFGYLYPSSILLGGRIMYRTNTRRPADDLLPKVEIETIDRLLQQNNYGQDIDIVGGSAIFEGCADWIHSVQTRQARIRFGSMKPMYELLDQDQQVQILRLYEMNKCSFDNFLVIPKGIHFDGVDAEQQAIEVLEDSMFSRMIRSRDLSSDPNVEHVRRWAQSFEIFKQNSSLDIDSEKDFPGSLGFVLGSQGTYKERKDTLRYDGADTETLCELVYITCKELHFYDEFIKPTAEFKEAVRQALETGQTKYDKYNSLQDVFQRFGYYYPTRIRIGGKLMLQVPSHDKSKPRQEGFYRNIKKRYDYYRKVYSDRPTEVQSVSRHGGNQPYETSNTSGTIIERQQNLFRQHAMRLIETSIDKSEQLNASGTKALSSFSALTWTCLGGDSVCLLWNNVKEWISSVETNEVVIQQANLKALYKVLDKEQQDQIEGIYHTVLQDEDRVFYECPLILVTYNRINNLTGERVPQDQSVTIDPWIEKLIGSKFHDSTSAIEFCRRICDGWEISIAEQKITDKFIRIYCLCNGDPEAISSNIKDIEQNSQEQGHKHLGQCKILLVKDEEGLWKFQKPRNYSEKEDLGSIASFSDVEKNVIFKLEPAMVHRSYGSTIVHNVKYGEMAYLRLIDSPDTAAMHMVNEETMLALLKSRRVPFCGGRKLERLYVSAHQCLWNTINSRHENLEHHMEEDDIKNLHKMCDAMKKSDADYLWKIVRYPSSEDVCRKVTEDQDTDNNQRTTESDNHVRKGDIVLFESQASLETSLTMYLCYIDDQLSFSFKENFSTSECRQAEWQIVRHIGISPNGSQWKTTQAIISELRNEGYRYSCKDMKRLKEEYAHLYEEGDNESYYSEHEDEDCSDLCNQRKLATHTMLSGVGDMQQSIELFQADIAKGHRVAYFKLAKLLWENKKYTEAFDMYEAAALLSVAEATGFSTDDLMIPKSKDIALVYYSIGAVHDVADAALKAARLYEDEPAHNDIKACYKKALRFYQHALQDRDIPAAWLAIGRIKHAMAGIADDLSEKEALRRGAFNAFAKVAKVEPYARYMLALYHLYGWNSQQPDATLGFQMLLDLIESGVREVMPAIARCYDGIGTERDSTKAAAYKELADRITTAYDGTVAYNTSI</sequence>
<accession>A0A8H7BK70</accession>
<dbReference type="SUPFAM" id="SSF81901">
    <property type="entry name" value="HCP-like"/>
    <property type="match status" value="1"/>
</dbReference>
<keyword evidence="2" id="KW-1185">Reference proteome</keyword>
<name>A0A8H7BK70_9FUNG</name>
<dbReference type="OrthoDB" id="2384430at2759"/>
<dbReference type="InterPro" id="IPR011990">
    <property type="entry name" value="TPR-like_helical_dom_sf"/>
</dbReference>
<comment type="caution">
    <text evidence="1">The sequence shown here is derived from an EMBL/GenBank/DDBJ whole genome shotgun (WGS) entry which is preliminary data.</text>
</comment>
<proteinExistence type="predicted"/>
<gene>
    <name evidence="1" type="ORF">EC973_000933</name>
</gene>
<protein>
    <submittedName>
        <fullName evidence="1">Uncharacterized protein</fullName>
    </submittedName>
</protein>
<reference evidence="1" key="1">
    <citation type="submission" date="2020-01" db="EMBL/GenBank/DDBJ databases">
        <title>Genome Sequencing of Three Apophysomyces-Like Fungal Strains Confirms a Novel Fungal Genus in the Mucoromycota with divergent Burkholderia-like Endosymbiotic Bacteria.</title>
        <authorList>
            <person name="Stajich J.E."/>
            <person name="Macias A.M."/>
            <person name="Carter-House D."/>
            <person name="Lovett B."/>
            <person name="Kasson L.R."/>
            <person name="Berry K."/>
            <person name="Grigoriev I."/>
            <person name="Chang Y."/>
            <person name="Spatafora J."/>
            <person name="Kasson M.T."/>
        </authorList>
    </citation>
    <scope>NUCLEOTIDE SEQUENCE</scope>
    <source>
        <strain evidence="1">NRRL A-21654</strain>
    </source>
</reference>
<dbReference type="EMBL" id="JABAYA010000118">
    <property type="protein sequence ID" value="KAF7724483.1"/>
    <property type="molecule type" value="Genomic_DNA"/>
</dbReference>
<evidence type="ECO:0000313" key="2">
    <source>
        <dbReference type="Proteomes" id="UP000605846"/>
    </source>
</evidence>